<sequence>MFKVLFFIVLYYLGHFSCLGVKRQVIGECDQWEIDRVGYIDNRMALEFLSNLVCCSCGTIGQSIKTEYATCMCDREGGIDIKYRTSENPKDDGKPYSECFLKESLITEDFLKECRPKGRKGCSKMIEDLAVEVMKEYCKDEP</sequence>
<evidence type="ECO:0000256" key="1">
    <source>
        <dbReference type="SAM" id="SignalP"/>
    </source>
</evidence>
<evidence type="ECO:0000313" key="2">
    <source>
        <dbReference type="Proteomes" id="UP000887540"/>
    </source>
</evidence>
<keyword evidence="2" id="KW-1185">Reference proteome</keyword>
<feature type="chain" id="PRO_5036765335" evidence="1">
    <location>
        <begin position="19"/>
        <end position="142"/>
    </location>
</feature>
<accession>A0A914E1A0</accession>
<name>A0A914E1A0_9BILA</name>
<reference evidence="3" key="1">
    <citation type="submission" date="2022-11" db="UniProtKB">
        <authorList>
            <consortium name="WormBaseParasite"/>
        </authorList>
    </citation>
    <scope>IDENTIFICATION</scope>
</reference>
<feature type="signal peptide" evidence="1">
    <location>
        <begin position="1"/>
        <end position="18"/>
    </location>
</feature>
<dbReference type="WBParaSite" id="ACRNAN_scaffold5230.g26873.t1">
    <property type="protein sequence ID" value="ACRNAN_scaffold5230.g26873.t1"/>
    <property type="gene ID" value="ACRNAN_scaffold5230.g26873"/>
</dbReference>
<dbReference type="Proteomes" id="UP000887540">
    <property type="component" value="Unplaced"/>
</dbReference>
<keyword evidence="1" id="KW-0732">Signal</keyword>
<proteinExistence type="predicted"/>
<evidence type="ECO:0000313" key="3">
    <source>
        <dbReference type="WBParaSite" id="ACRNAN_scaffold5230.g26873.t1"/>
    </source>
</evidence>
<protein>
    <submittedName>
        <fullName evidence="3">Uncharacterized protein</fullName>
    </submittedName>
</protein>
<organism evidence="2 3">
    <name type="scientific">Acrobeloides nanus</name>
    <dbReference type="NCBI Taxonomy" id="290746"/>
    <lineage>
        <taxon>Eukaryota</taxon>
        <taxon>Metazoa</taxon>
        <taxon>Ecdysozoa</taxon>
        <taxon>Nematoda</taxon>
        <taxon>Chromadorea</taxon>
        <taxon>Rhabditida</taxon>
        <taxon>Tylenchina</taxon>
        <taxon>Cephalobomorpha</taxon>
        <taxon>Cephaloboidea</taxon>
        <taxon>Cephalobidae</taxon>
        <taxon>Acrobeloides</taxon>
    </lineage>
</organism>
<dbReference type="AlphaFoldDB" id="A0A914E1A0"/>